<feature type="domain" description="Erythromycin biosynthesis protein CIII-like N-terminal" evidence="5">
    <location>
        <begin position="26"/>
        <end position="223"/>
    </location>
</feature>
<dbReference type="FunFam" id="3.40.50.2000:FF:000072">
    <property type="entry name" value="Glycosyl transferase"/>
    <property type="match status" value="1"/>
</dbReference>
<reference evidence="6 7" key="1">
    <citation type="submission" date="2018-10" db="EMBL/GenBank/DDBJ databases">
        <title>Genomic Encyclopedia of Archaeal and Bacterial Type Strains, Phase II (KMG-II): from individual species to whole genera.</title>
        <authorList>
            <person name="Goeker M."/>
        </authorList>
    </citation>
    <scope>NUCLEOTIDE SEQUENCE [LARGE SCALE GENOMIC DNA]</scope>
    <source>
        <strain evidence="6 7">DSM 14954</strain>
    </source>
</reference>
<sequence>MGIVRALLATSPGLGHVFPTIPLAHALRAAGHEVLMATAGGKEAANAGLHVVDTAPGVDIGAVFQQAASEQPEKFDYSTDVDTEKGLEFIGAIFAKLSGVSVDLTVSAAESWRPDVVVYSSMEGTGPLVAAKLGVPAVSHGFGFGDEASMTEAIFKKMVEERERHGVQGFPEVRESIDVAPPSMVDRPVRGWPMRYVPYNGGGVLPEWVLERPARPRVAVTLGTVLTQVGALTSLTKLVDVARHLDAEFVLALGDADPSPLGELPDNVRAAGWVPLSALLPTCAALVHHGGAGSTLTAIDAGVTQLVLPHGADQYMNADAVVRRGLGLRSEPDQVDAELIDRLLTDPGLGRAASEVADEIATLPTPADLVPKIAGLA</sequence>
<dbReference type="GO" id="GO:0008194">
    <property type="term" value="F:UDP-glycosyltransferase activity"/>
    <property type="evidence" value="ECO:0007669"/>
    <property type="project" value="InterPro"/>
</dbReference>
<evidence type="ECO:0000256" key="1">
    <source>
        <dbReference type="ARBA" id="ARBA00006962"/>
    </source>
</evidence>
<dbReference type="PANTHER" id="PTHR48050:SF13">
    <property type="entry name" value="STEROL 3-BETA-GLUCOSYLTRANSFERASE UGT80A2"/>
    <property type="match status" value="1"/>
</dbReference>
<accession>A0A660L4H6</accession>
<dbReference type="CDD" id="cd03784">
    <property type="entry name" value="GT1_Gtf-like"/>
    <property type="match status" value="1"/>
</dbReference>
<dbReference type="InterPro" id="IPR010610">
    <property type="entry name" value="EryCIII-like_C"/>
</dbReference>
<keyword evidence="2" id="KW-0328">Glycosyltransferase</keyword>
<evidence type="ECO:0000256" key="3">
    <source>
        <dbReference type="ARBA" id="ARBA00022679"/>
    </source>
</evidence>
<dbReference type="GO" id="GO:0017000">
    <property type="term" value="P:antibiotic biosynthetic process"/>
    <property type="evidence" value="ECO:0007669"/>
    <property type="project" value="UniProtKB-ARBA"/>
</dbReference>
<dbReference type="SUPFAM" id="SSF53756">
    <property type="entry name" value="UDP-Glycosyltransferase/glycogen phosphorylase"/>
    <property type="match status" value="1"/>
</dbReference>
<evidence type="ECO:0000259" key="4">
    <source>
        <dbReference type="Pfam" id="PF06722"/>
    </source>
</evidence>
<dbReference type="InterPro" id="IPR048284">
    <property type="entry name" value="EryCIII-like_N"/>
</dbReference>
<dbReference type="Proteomes" id="UP000278962">
    <property type="component" value="Unassembled WGS sequence"/>
</dbReference>
<evidence type="ECO:0000313" key="6">
    <source>
        <dbReference type="EMBL" id="RKQ88225.1"/>
    </source>
</evidence>
<feature type="domain" description="Erythromycin biosynthesis protein CIII-like C-terminal" evidence="4">
    <location>
        <begin position="238"/>
        <end position="374"/>
    </location>
</feature>
<keyword evidence="7" id="KW-1185">Reference proteome</keyword>
<proteinExistence type="inferred from homology"/>
<protein>
    <submittedName>
        <fullName evidence="6">UDP:flavonoid glycosyltransferase YjiC (YdhE family)</fullName>
    </submittedName>
</protein>
<dbReference type="InterPro" id="IPR002213">
    <property type="entry name" value="UDP_glucos_trans"/>
</dbReference>
<dbReference type="Gene3D" id="3.40.50.2000">
    <property type="entry name" value="Glycogen Phosphorylase B"/>
    <property type="match status" value="2"/>
</dbReference>
<comment type="caution">
    <text evidence="6">The sequence shown here is derived from an EMBL/GenBank/DDBJ whole genome shotgun (WGS) entry which is preliminary data.</text>
</comment>
<dbReference type="Pfam" id="PF06722">
    <property type="entry name" value="EryCIII-like_C"/>
    <property type="match status" value="1"/>
</dbReference>
<dbReference type="PANTHER" id="PTHR48050">
    <property type="entry name" value="STEROL 3-BETA-GLUCOSYLTRANSFERASE"/>
    <property type="match status" value="1"/>
</dbReference>
<evidence type="ECO:0000259" key="5">
    <source>
        <dbReference type="Pfam" id="PF21036"/>
    </source>
</evidence>
<evidence type="ECO:0000256" key="2">
    <source>
        <dbReference type="ARBA" id="ARBA00022676"/>
    </source>
</evidence>
<dbReference type="Pfam" id="PF21036">
    <property type="entry name" value="EryCIII-like_N"/>
    <property type="match status" value="1"/>
</dbReference>
<keyword evidence="3 6" id="KW-0808">Transferase</keyword>
<dbReference type="GO" id="GO:0016758">
    <property type="term" value="F:hexosyltransferase activity"/>
    <property type="evidence" value="ECO:0007669"/>
    <property type="project" value="UniProtKB-ARBA"/>
</dbReference>
<dbReference type="InterPro" id="IPR050426">
    <property type="entry name" value="Glycosyltransferase_28"/>
</dbReference>
<comment type="similarity">
    <text evidence="1">Belongs to the glycosyltransferase 28 family.</text>
</comment>
<dbReference type="AlphaFoldDB" id="A0A660L4H6"/>
<name>A0A660L4H6_9ACTN</name>
<organism evidence="6 7">
    <name type="scientific">Solirubrobacter pauli</name>
    <dbReference type="NCBI Taxonomy" id="166793"/>
    <lineage>
        <taxon>Bacteria</taxon>
        <taxon>Bacillati</taxon>
        <taxon>Actinomycetota</taxon>
        <taxon>Thermoleophilia</taxon>
        <taxon>Solirubrobacterales</taxon>
        <taxon>Solirubrobacteraceae</taxon>
        <taxon>Solirubrobacter</taxon>
    </lineage>
</organism>
<evidence type="ECO:0000313" key="7">
    <source>
        <dbReference type="Proteomes" id="UP000278962"/>
    </source>
</evidence>
<gene>
    <name evidence="6" type="ORF">C8N24_6267</name>
</gene>
<dbReference type="EMBL" id="RBIL01000002">
    <property type="protein sequence ID" value="RKQ88225.1"/>
    <property type="molecule type" value="Genomic_DNA"/>
</dbReference>